<sequence length="151" mass="16447">MGQTVDVIAIAADVAGTAHAGQVDKVGANYIEHPARVAEHVRQLFPDAPDAAIAVAWLHDVVEDTEVTFRDLIVWGFSLDIVTAVDAMTKRNGEPVEEYFSRVRANRLARMVKAADLKDNTDPVRVAKLDPATADRLRAKYAKAAELLALD</sequence>
<reference evidence="1 2" key="1">
    <citation type="submission" date="2016-10" db="EMBL/GenBank/DDBJ databases">
        <authorList>
            <person name="de Groot N.N."/>
        </authorList>
    </citation>
    <scope>NUCLEOTIDE SEQUENCE [LARGE SCALE GENOMIC DNA]</scope>
    <source>
        <strain evidence="1 2">DSM 22274</strain>
    </source>
</reference>
<dbReference type="PANTHER" id="PTHR46246">
    <property type="entry name" value="GUANOSINE-3',5'-BIS(DIPHOSPHATE) 3'-PYROPHOSPHOHYDROLASE MESH1"/>
    <property type="match status" value="1"/>
</dbReference>
<dbReference type="RefSeq" id="WP_044577692.1">
    <property type="nucleotide sequence ID" value="NZ_CP013745.1"/>
</dbReference>
<protein>
    <submittedName>
        <fullName evidence="1">HD domain-containing protein</fullName>
    </submittedName>
</protein>
<dbReference type="AlphaFoldDB" id="A0A0U3PJW2"/>
<dbReference type="eggNOG" id="COG0317">
    <property type="taxonomic scope" value="Bacteria"/>
</dbReference>
<evidence type="ECO:0000313" key="2">
    <source>
        <dbReference type="Proteomes" id="UP000182725"/>
    </source>
</evidence>
<dbReference type="InterPro" id="IPR003607">
    <property type="entry name" value="HD/PDEase_dom"/>
</dbReference>
<dbReference type="GO" id="GO:0008893">
    <property type="term" value="F:guanosine-3',5'-bis(diphosphate) 3'-diphosphatase activity"/>
    <property type="evidence" value="ECO:0007669"/>
    <property type="project" value="TreeGrafter"/>
</dbReference>
<dbReference type="OrthoDB" id="9802385at2"/>
<organism evidence="1 2">
    <name type="scientific">Arthrobacter alpinus</name>
    <dbReference type="NCBI Taxonomy" id="656366"/>
    <lineage>
        <taxon>Bacteria</taxon>
        <taxon>Bacillati</taxon>
        <taxon>Actinomycetota</taxon>
        <taxon>Actinomycetes</taxon>
        <taxon>Micrococcales</taxon>
        <taxon>Micrococcaceae</taxon>
        <taxon>Arthrobacter</taxon>
    </lineage>
</organism>
<dbReference type="Pfam" id="PF13328">
    <property type="entry name" value="HD_4"/>
    <property type="match status" value="1"/>
</dbReference>
<dbReference type="SUPFAM" id="SSF109604">
    <property type="entry name" value="HD-domain/PDEase-like"/>
    <property type="match status" value="1"/>
</dbReference>
<proteinExistence type="predicted"/>
<accession>A0A0U3PJW2</accession>
<dbReference type="Gene3D" id="1.10.3210.10">
    <property type="entry name" value="Hypothetical protein af1432"/>
    <property type="match status" value="1"/>
</dbReference>
<name>A0A0U3PJW2_9MICC</name>
<dbReference type="Proteomes" id="UP000182725">
    <property type="component" value="Unassembled WGS sequence"/>
</dbReference>
<accession>A0A1H5KEA4</accession>
<dbReference type="InterPro" id="IPR052194">
    <property type="entry name" value="MESH1"/>
</dbReference>
<dbReference type="PANTHER" id="PTHR46246:SF1">
    <property type="entry name" value="GUANOSINE-3',5'-BIS(DIPHOSPHATE) 3'-PYROPHOSPHOHYDROLASE MESH1"/>
    <property type="match status" value="1"/>
</dbReference>
<evidence type="ECO:0000313" key="1">
    <source>
        <dbReference type="EMBL" id="SEE62358.1"/>
    </source>
</evidence>
<dbReference type="EMBL" id="FNTV01000001">
    <property type="protein sequence ID" value="SEE62358.1"/>
    <property type="molecule type" value="Genomic_DNA"/>
</dbReference>
<dbReference type="SMART" id="SM00471">
    <property type="entry name" value="HDc"/>
    <property type="match status" value="1"/>
</dbReference>
<dbReference type="KEGG" id="arw:MB46_02830"/>
<gene>
    <name evidence="1" type="ORF">SAMN04489740_1952</name>
</gene>